<dbReference type="Proteomes" id="UP000594454">
    <property type="component" value="Chromosome 4"/>
</dbReference>
<evidence type="ECO:0000313" key="1">
    <source>
        <dbReference type="EMBL" id="CAD7088491.1"/>
    </source>
</evidence>
<dbReference type="EMBL" id="LR899012">
    <property type="protein sequence ID" value="CAD7088491.1"/>
    <property type="molecule type" value="Genomic_DNA"/>
</dbReference>
<name>A0A7R8UXQ4_HERIL</name>
<proteinExistence type="predicted"/>
<reference evidence="1 2" key="1">
    <citation type="submission" date="2020-11" db="EMBL/GenBank/DDBJ databases">
        <authorList>
            <person name="Wallbank WR R."/>
            <person name="Pardo Diaz C."/>
            <person name="Kozak K."/>
            <person name="Martin S."/>
            <person name="Jiggins C."/>
            <person name="Moest M."/>
            <person name="Warren A I."/>
            <person name="Generalovic N T."/>
            <person name="Byers J.R.P. K."/>
            <person name="Montejo-Kovacevich G."/>
            <person name="Yen C E."/>
        </authorList>
    </citation>
    <scope>NUCLEOTIDE SEQUENCE [LARGE SCALE GENOMIC DNA]</scope>
</reference>
<dbReference type="InParanoid" id="A0A7R8UXQ4"/>
<protein>
    <submittedName>
        <fullName evidence="1">Uncharacterized protein</fullName>
    </submittedName>
</protein>
<organism evidence="1 2">
    <name type="scientific">Hermetia illucens</name>
    <name type="common">Black soldier fly</name>
    <dbReference type="NCBI Taxonomy" id="343691"/>
    <lineage>
        <taxon>Eukaryota</taxon>
        <taxon>Metazoa</taxon>
        <taxon>Ecdysozoa</taxon>
        <taxon>Arthropoda</taxon>
        <taxon>Hexapoda</taxon>
        <taxon>Insecta</taxon>
        <taxon>Pterygota</taxon>
        <taxon>Neoptera</taxon>
        <taxon>Endopterygota</taxon>
        <taxon>Diptera</taxon>
        <taxon>Brachycera</taxon>
        <taxon>Stratiomyomorpha</taxon>
        <taxon>Stratiomyidae</taxon>
        <taxon>Hermetiinae</taxon>
        <taxon>Hermetia</taxon>
    </lineage>
</organism>
<dbReference type="AlphaFoldDB" id="A0A7R8UXQ4"/>
<keyword evidence="2" id="KW-1185">Reference proteome</keyword>
<evidence type="ECO:0000313" key="2">
    <source>
        <dbReference type="Proteomes" id="UP000594454"/>
    </source>
</evidence>
<accession>A0A7R8UXQ4</accession>
<gene>
    <name evidence="1" type="ORF">HERILL_LOCUS11110</name>
</gene>
<sequence>MADKCWLNDIGLKSKHAMKDRKDRIKQIRENLKDVAKDEMLVSSSIPEKEGLGCLEEELLEGEDTSD</sequence>